<reference evidence="1" key="1">
    <citation type="journal article" date="2023" name="GigaByte">
        <title>Genome assembly of the bearded iris, Iris pallida Lam.</title>
        <authorList>
            <person name="Bruccoleri R.E."/>
            <person name="Oakeley E.J."/>
            <person name="Faust A.M.E."/>
            <person name="Altorfer M."/>
            <person name="Dessus-Babus S."/>
            <person name="Burckhardt D."/>
            <person name="Oertli M."/>
            <person name="Naumann U."/>
            <person name="Petersen F."/>
            <person name="Wong J."/>
        </authorList>
    </citation>
    <scope>NUCLEOTIDE SEQUENCE</scope>
    <source>
        <strain evidence="1">GSM-AAB239-AS_SAM_17_03QT</strain>
    </source>
</reference>
<gene>
    <name evidence="1" type="ORF">M6B38_161015</name>
</gene>
<evidence type="ECO:0000313" key="2">
    <source>
        <dbReference type="Proteomes" id="UP001140949"/>
    </source>
</evidence>
<organism evidence="1 2">
    <name type="scientific">Iris pallida</name>
    <name type="common">Sweet iris</name>
    <dbReference type="NCBI Taxonomy" id="29817"/>
    <lineage>
        <taxon>Eukaryota</taxon>
        <taxon>Viridiplantae</taxon>
        <taxon>Streptophyta</taxon>
        <taxon>Embryophyta</taxon>
        <taxon>Tracheophyta</taxon>
        <taxon>Spermatophyta</taxon>
        <taxon>Magnoliopsida</taxon>
        <taxon>Liliopsida</taxon>
        <taxon>Asparagales</taxon>
        <taxon>Iridaceae</taxon>
        <taxon>Iridoideae</taxon>
        <taxon>Irideae</taxon>
        <taxon>Iris</taxon>
    </lineage>
</organism>
<protein>
    <submittedName>
        <fullName evidence="1">Uncharacterized protein</fullName>
    </submittedName>
</protein>
<name>A0AAX6EZ99_IRIPA</name>
<evidence type="ECO:0000313" key="1">
    <source>
        <dbReference type="EMBL" id="KAJ6809251.1"/>
    </source>
</evidence>
<dbReference type="AlphaFoldDB" id="A0AAX6EZ99"/>
<reference evidence="1" key="2">
    <citation type="submission" date="2023-04" db="EMBL/GenBank/DDBJ databases">
        <authorList>
            <person name="Bruccoleri R.E."/>
            <person name="Oakeley E.J."/>
            <person name="Faust A.-M."/>
            <person name="Dessus-Babus S."/>
            <person name="Altorfer M."/>
            <person name="Burckhardt D."/>
            <person name="Oertli M."/>
            <person name="Naumann U."/>
            <person name="Petersen F."/>
            <person name="Wong J."/>
        </authorList>
    </citation>
    <scope>NUCLEOTIDE SEQUENCE</scope>
    <source>
        <strain evidence="1">GSM-AAB239-AS_SAM_17_03QT</strain>
        <tissue evidence="1">Leaf</tissue>
    </source>
</reference>
<proteinExistence type="predicted"/>
<accession>A0AAX6EZ99</accession>
<comment type="caution">
    <text evidence="1">The sequence shown here is derived from an EMBL/GenBank/DDBJ whole genome shotgun (WGS) entry which is preliminary data.</text>
</comment>
<dbReference type="Proteomes" id="UP001140949">
    <property type="component" value="Unassembled WGS sequence"/>
</dbReference>
<sequence>MKLNHTLQHLNKWGKSNFGNIKLRTSILKGKLLDIQSMSPNPSNVPKEHPPAQELNDLLHLEDTYWKQRAKCNWIRDGDRNTKYFHLRATARKRKNTIQNLQLEDGSWIMIMKQSPTGWSITSRSFSMRLNHNQLIQVSSYLSNLCRLKRTLFWEQYLSRKRLRLSSNL</sequence>
<dbReference type="EMBL" id="JANAVB010033019">
    <property type="protein sequence ID" value="KAJ6809251.1"/>
    <property type="molecule type" value="Genomic_DNA"/>
</dbReference>
<keyword evidence="2" id="KW-1185">Reference proteome</keyword>